<evidence type="ECO:0000313" key="1">
    <source>
        <dbReference type="EMBL" id="SHK17845.1"/>
    </source>
</evidence>
<dbReference type="EMBL" id="FRAS01000001">
    <property type="protein sequence ID" value="SHK17845.1"/>
    <property type="molecule type" value="Genomic_DNA"/>
</dbReference>
<keyword evidence="2" id="KW-1185">Reference proteome</keyword>
<dbReference type="Proteomes" id="UP000183947">
    <property type="component" value="Unassembled WGS sequence"/>
</dbReference>
<dbReference type="SUPFAM" id="SSF55961">
    <property type="entry name" value="Bet v1-like"/>
    <property type="match status" value="1"/>
</dbReference>
<dbReference type="InterPro" id="IPR023393">
    <property type="entry name" value="START-like_dom_sf"/>
</dbReference>
<dbReference type="STRING" id="1121959.SAMN02746009_00517"/>
<evidence type="ECO:0000313" key="2">
    <source>
        <dbReference type="Proteomes" id="UP000183947"/>
    </source>
</evidence>
<name>A0A1M6QCF5_9BACT</name>
<proteinExistence type="predicted"/>
<protein>
    <submittedName>
        <fullName evidence="1">Ligand-binding SRPBCC domain-containing protein</fullName>
    </submittedName>
</protein>
<gene>
    <name evidence="1" type="ORF">SAMN02746009_00517</name>
</gene>
<accession>A0A1M6QCF5</accession>
<dbReference type="OrthoDB" id="838246at2"/>
<reference evidence="2" key="1">
    <citation type="submission" date="2016-11" db="EMBL/GenBank/DDBJ databases">
        <authorList>
            <person name="Varghese N."/>
            <person name="Submissions S."/>
        </authorList>
    </citation>
    <scope>NUCLEOTIDE SEQUENCE [LARGE SCALE GENOMIC DNA]</scope>
    <source>
        <strain evidence="2">DSM 18569</strain>
    </source>
</reference>
<dbReference type="RefSeq" id="WP_073281099.1">
    <property type="nucleotide sequence ID" value="NZ_FRAS01000001.1"/>
</dbReference>
<sequence length="167" mass="19141">MHLLLRTHVAAAPAQVWAGFTRELFLDLAPPFPPFHLLRFDGCHRGDEVHLELGAGLLRQLWTSLITDHGIRPDGTYFFVDEGQTLPKPLRFWRHRHLLQPAPGGGTFIVEDLEFRSPFRWLDALLYPAMWAQFAWRRPIYRRYFGRPDGNAPILGPAPGKAALKPQ</sequence>
<dbReference type="Gene3D" id="3.30.530.20">
    <property type="match status" value="1"/>
</dbReference>
<organism evidence="1 2">
    <name type="scientific">Hymenobacter psychrotolerans DSM 18569</name>
    <dbReference type="NCBI Taxonomy" id="1121959"/>
    <lineage>
        <taxon>Bacteria</taxon>
        <taxon>Pseudomonadati</taxon>
        <taxon>Bacteroidota</taxon>
        <taxon>Cytophagia</taxon>
        <taxon>Cytophagales</taxon>
        <taxon>Hymenobacteraceae</taxon>
        <taxon>Hymenobacter</taxon>
    </lineage>
</organism>
<dbReference type="AlphaFoldDB" id="A0A1M6QCF5"/>